<evidence type="ECO:0000256" key="4">
    <source>
        <dbReference type="HAMAP-Rule" id="MF_01366"/>
    </source>
</evidence>
<evidence type="ECO:0000256" key="3">
    <source>
        <dbReference type="ARBA" id="ARBA00023274"/>
    </source>
</evidence>
<dbReference type="AlphaFoldDB" id="A0A7C4NIT7"/>
<dbReference type="PANTHER" id="PTHR11545:SF3">
    <property type="entry name" value="LARGE RIBOSOMAL SUBUNIT PROTEIN UL13"/>
    <property type="match status" value="1"/>
</dbReference>
<dbReference type="EMBL" id="DTCK01000041">
    <property type="protein sequence ID" value="HGQ36423.1"/>
    <property type="molecule type" value="Genomic_DNA"/>
</dbReference>
<dbReference type="PIRSF" id="PIRSF002181">
    <property type="entry name" value="Ribosomal_L13"/>
    <property type="match status" value="1"/>
</dbReference>
<proteinExistence type="inferred from homology"/>
<dbReference type="InterPro" id="IPR005823">
    <property type="entry name" value="Ribosomal_uL13_bac-type"/>
</dbReference>
<dbReference type="GO" id="GO:0006412">
    <property type="term" value="P:translation"/>
    <property type="evidence" value="ECO:0007669"/>
    <property type="project" value="UniProtKB-UniRule"/>
</dbReference>
<dbReference type="GO" id="GO:0003735">
    <property type="term" value="F:structural constituent of ribosome"/>
    <property type="evidence" value="ECO:0007669"/>
    <property type="project" value="UniProtKB-UniRule"/>
</dbReference>
<dbReference type="GO" id="GO:0022625">
    <property type="term" value="C:cytosolic large ribosomal subunit"/>
    <property type="evidence" value="ECO:0007669"/>
    <property type="project" value="UniProtKB-UniRule"/>
</dbReference>
<evidence type="ECO:0000256" key="1">
    <source>
        <dbReference type="ARBA" id="ARBA00006227"/>
    </source>
</evidence>
<dbReference type="CDD" id="cd00392">
    <property type="entry name" value="Ribosomal_L13"/>
    <property type="match status" value="1"/>
</dbReference>
<dbReference type="NCBIfam" id="TIGR01077">
    <property type="entry name" value="L13_A_E"/>
    <property type="match status" value="1"/>
</dbReference>
<protein>
    <recommendedName>
        <fullName evidence="4">Large ribosomal subunit protein uL13</fullName>
    </recommendedName>
</protein>
<evidence type="ECO:0000313" key="5">
    <source>
        <dbReference type="EMBL" id="HGQ36423.1"/>
    </source>
</evidence>
<dbReference type="SUPFAM" id="SSF52161">
    <property type="entry name" value="Ribosomal protein L13"/>
    <property type="match status" value="1"/>
</dbReference>
<dbReference type="GO" id="GO:0017148">
    <property type="term" value="P:negative regulation of translation"/>
    <property type="evidence" value="ECO:0007669"/>
    <property type="project" value="TreeGrafter"/>
</dbReference>
<name>A0A7C4NIT7_9CREN</name>
<accession>A0A7C4NIT7</accession>
<dbReference type="EMBL" id="DTBD01000006">
    <property type="protein sequence ID" value="HGQ63763.1"/>
    <property type="molecule type" value="Genomic_DNA"/>
</dbReference>
<dbReference type="GO" id="GO:0003729">
    <property type="term" value="F:mRNA binding"/>
    <property type="evidence" value="ECO:0007669"/>
    <property type="project" value="TreeGrafter"/>
</dbReference>
<keyword evidence="3 4" id="KW-0687">Ribonucleoprotein</keyword>
<keyword evidence="2 4" id="KW-0689">Ribosomal protein</keyword>
<dbReference type="HAMAP" id="MF_01366">
    <property type="entry name" value="Ribosomal_uL13"/>
    <property type="match status" value="1"/>
</dbReference>
<comment type="function">
    <text evidence="4">This protein is one of the early assembly proteins of the 50S ribosomal subunit, although it is not seen to bind rRNA by itself. It is important during the early stages of 50S assembly.</text>
</comment>
<comment type="caution">
    <text evidence="6">The sequence shown here is derived from an EMBL/GenBank/DDBJ whole genome shotgun (WGS) entry which is preliminary data.</text>
</comment>
<dbReference type="Gene3D" id="3.90.1180.10">
    <property type="entry name" value="Ribosomal protein L13"/>
    <property type="match status" value="1"/>
</dbReference>
<dbReference type="InterPro" id="IPR005822">
    <property type="entry name" value="Ribosomal_uL13"/>
</dbReference>
<dbReference type="InterPro" id="IPR005755">
    <property type="entry name" value="Ribosomal_uL13_euk/arc"/>
</dbReference>
<dbReference type="PANTHER" id="PTHR11545">
    <property type="entry name" value="RIBOSOMAL PROTEIN L13"/>
    <property type="match status" value="1"/>
</dbReference>
<organism evidence="6">
    <name type="scientific">Ignisphaera aggregans</name>
    <dbReference type="NCBI Taxonomy" id="334771"/>
    <lineage>
        <taxon>Archaea</taxon>
        <taxon>Thermoproteota</taxon>
        <taxon>Thermoprotei</taxon>
        <taxon>Desulfurococcales</taxon>
        <taxon>Desulfurococcaceae</taxon>
        <taxon>Ignisphaera</taxon>
    </lineage>
</organism>
<evidence type="ECO:0000256" key="2">
    <source>
        <dbReference type="ARBA" id="ARBA00022980"/>
    </source>
</evidence>
<reference evidence="6" key="1">
    <citation type="journal article" date="2020" name="mSystems">
        <title>Genome- and Community-Level Interaction Insights into Carbon Utilization and Element Cycling Functions of Hydrothermarchaeota in Hydrothermal Sediment.</title>
        <authorList>
            <person name="Zhou Z."/>
            <person name="Liu Y."/>
            <person name="Xu W."/>
            <person name="Pan J."/>
            <person name="Luo Z.H."/>
            <person name="Li M."/>
        </authorList>
    </citation>
    <scope>NUCLEOTIDE SEQUENCE [LARGE SCALE GENOMIC DNA]</scope>
    <source>
        <strain evidence="6">SpSt-637</strain>
        <strain evidence="5">SpSt-667</strain>
    </source>
</reference>
<sequence length="171" mass="19353">MVTSKQLESLQLTPEIVNEILRTREIIVDAENAVVGRLASVIAKLAKLGFKVHIINVEKAVVSGDKKTVVESYKLMLKVKTHKNPYRHTIHRSKHPINILKKTIKNMLPKHNWLKNELVKKVKVHMGIPQEFRSKLIIKILDCDAAYLGRTKVVSVAMIAKELGWKGVTPP</sequence>
<dbReference type="Pfam" id="PF00572">
    <property type="entry name" value="Ribosomal_L13"/>
    <property type="match status" value="1"/>
</dbReference>
<dbReference type="InterPro" id="IPR036899">
    <property type="entry name" value="Ribosomal_uL13_sf"/>
</dbReference>
<comment type="subunit">
    <text evidence="4">Part of the 50S ribosomal subunit.</text>
</comment>
<comment type="similarity">
    <text evidence="1 4">Belongs to the universal ribosomal protein uL13 family.</text>
</comment>
<evidence type="ECO:0000313" key="6">
    <source>
        <dbReference type="EMBL" id="HGQ63763.1"/>
    </source>
</evidence>
<gene>
    <name evidence="6" type="primary">rplM</name>
    <name evidence="4" type="synonym">rpl13</name>
    <name evidence="6" type="ORF">ENU08_00735</name>
    <name evidence="5" type="ORF">ENU41_07100</name>
</gene>